<feature type="transmembrane region" description="Helical" evidence="1">
    <location>
        <begin position="27"/>
        <end position="49"/>
    </location>
</feature>
<keyword evidence="1" id="KW-0472">Membrane</keyword>
<dbReference type="WBParaSite" id="TCNE_0001469201-mRNA-1">
    <property type="protein sequence ID" value="TCNE_0001469201-mRNA-1"/>
    <property type="gene ID" value="TCNE_0001469201"/>
</dbReference>
<dbReference type="EMBL" id="UYWY01022393">
    <property type="protein sequence ID" value="VDM46013.1"/>
    <property type="molecule type" value="Genomic_DNA"/>
</dbReference>
<evidence type="ECO:0000313" key="2">
    <source>
        <dbReference type="EMBL" id="VDM46013.1"/>
    </source>
</evidence>
<feature type="transmembrane region" description="Helical" evidence="1">
    <location>
        <begin position="61"/>
        <end position="82"/>
    </location>
</feature>
<evidence type="ECO:0000313" key="3">
    <source>
        <dbReference type="Proteomes" id="UP000050794"/>
    </source>
</evidence>
<keyword evidence="3" id="KW-1185">Reference proteome</keyword>
<dbReference type="Proteomes" id="UP000050794">
    <property type="component" value="Unassembled WGS sequence"/>
</dbReference>
<reference evidence="4" key="1">
    <citation type="submission" date="2016-06" db="UniProtKB">
        <authorList>
            <consortium name="WormBaseParasite"/>
        </authorList>
    </citation>
    <scope>IDENTIFICATION</scope>
</reference>
<protein>
    <submittedName>
        <fullName evidence="4">Choline transporter</fullName>
    </submittedName>
</protein>
<reference evidence="2 3" key="2">
    <citation type="submission" date="2018-11" db="EMBL/GenBank/DDBJ databases">
        <authorList>
            <consortium name="Pathogen Informatics"/>
        </authorList>
    </citation>
    <scope>NUCLEOTIDE SEQUENCE [LARGE SCALE GENOMIC DNA]</scope>
</reference>
<name>A0A183V1S2_TOXCA</name>
<keyword evidence="1" id="KW-0812">Transmembrane</keyword>
<gene>
    <name evidence="2" type="ORF">TCNE_LOCUS14692</name>
</gene>
<evidence type="ECO:0000256" key="1">
    <source>
        <dbReference type="SAM" id="Phobius"/>
    </source>
</evidence>
<sequence length="117" mass="12952">MFVSSFIWDNSNVFIQLGFKGFGWQTLILAILLFTFLIAVAVLASQVAGKDLISKIGKFKLLLLYAGCLLLLIIAASLESWYCSLSIGNSLYHPRFIIVAVSHFFNISSPAPNLNEH</sequence>
<proteinExistence type="predicted"/>
<evidence type="ECO:0000313" key="4">
    <source>
        <dbReference type="WBParaSite" id="TCNE_0001469201-mRNA-1"/>
    </source>
</evidence>
<keyword evidence="1" id="KW-1133">Transmembrane helix</keyword>
<organism evidence="3 4">
    <name type="scientific">Toxocara canis</name>
    <name type="common">Canine roundworm</name>
    <dbReference type="NCBI Taxonomy" id="6265"/>
    <lineage>
        <taxon>Eukaryota</taxon>
        <taxon>Metazoa</taxon>
        <taxon>Ecdysozoa</taxon>
        <taxon>Nematoda</taxon>
        <taxon>Chromadorea</taxon>
        <taxon>Rhabditida</taxon>
        <taxon>Spirurina</taxon>
        <taxon>Ascaridomorpha</taxon>
        <taxon>Ascaridoidea</taxon>
        <taxon>Toxocaridae</taxon>
        <taxon>Toxocara</taxon>
    </lineage>
</organism>
<dbReference type="AlphaFoldDB" id="A0A183V1S2"/>
<accession>A0A183V1S2</accession>